<dbReference type="AlphaFoldDB" id="A0AAV2CMS7"/>
<dbReference type="GO" id="GO:0003676">
    <property type="term" value="F:nucleic acid binding"/>
    <property type="evidence" value="ECO:0007669"/>
    <property type="project" value="InterPro"/>
</dbReference>
<gene>
    <name evidence="2" type="ORF">LTRI10_LOCUS4890</name>
</gene>
<dbReference type="Proteomes" id="UP001497516">
    <property type="component" value="Chromosome 1"/>
</dbReference>
<keyword evidence="3" id="KW-1185">Reference proteome</keyword>
<organism evidence="2 3">
    <name type="scientific">Linum trigynum</name>
    <dbReference type="NCBI Taxonomy" id="586398"/>
    <lineage>
        <taxon>Eukaryota</taxon>
        <taxon>Viridiplantae</taxon>
        <taxon>Streptophyta</taxon>
        <taxon>Embryophyta</taxon>
        <taxon>Tracheophyta</taxon>
        <taxon>Spermatophyta</taxon>
        <taxon>Magnoliopsida</taxon>
        <taxon>eudicotyledons</taxon>
        <taxon>Gunneridae</taxon>
        <taxon>Pentapetalae</taxon>
        <taxon>rosids</taxon>
        <taxon>fabids</taxon>
        <taxon>Malpighiales</taxon>
        <taxon>Linaceae</taxon>
        <taxon>Linum</taxon>
    </lineage>
</organism>
<dbReference type="GO" id="GO:0004523">
    <property type="term" value="F:RNA-DNA hybrid ribonuclease activity"/>
    <property type="evidence" value="ECO:0007669"/>
    <property type="project" value="InterPro"/>
</dbReference>
<dbReference type="InterPro" id="IPR052929">
    <property type="entry name" value="RNase_H-like_EbsB-rel"/>
</dbReference>
<feature type="domain" description="RNase H type-1" evidence="1">
    <location>
        <begin position="43"/>
        <end position="136"/>
    </location>
</feature>
<evidence type="ECO:0000313" key="2">
    <source>
        <dbReference type="EMBL" id="CAL1357242.1"/>
    </source>
</evidence>
<dbReference type="PANTHER" id="PTHR47074">
    <property type="entry name" value="BNAC02G40300D PROTEIN"/>
    <property type="match status" value="1"/>
</dbReference>
<name>A0AAV2CMS7_9ROSI</name>
<proteinExistence type="predicted"/>
<evidence type="ECO:0000313" key="3">
    <source>
        <dbReference type="Proteomes" id="UP001497516"/>
    </source>
</evidence>
<protein>
    <recommendedName>
        <fullName evidence="1">RNase H type-1 domain-containing protein</fullName>
    </recommendedName>
</protein>
<reference evidence="2 3" key="1">
    <citation type="submission" date="2024-04" db="EMBL/GenBank/DDBJ databases">
        <authorList>
            <person name="Fracassetti M."/>
        </authorList>
    </citation>
    <scope>NUCLEOTIDE SEQUENCE [LARGE SCALE GENOMIC DNA]</scope>
</reference>
<dbReference type="PANTHER" id="PTHR47074:SF48">
    <property type="entry name" value="POLYNUCLEOTIDYL TRANSFERASE, RIBONUCLEASE H-LIKE SUPERFAMILY PROTEIN"/>
    <property type="match status" value="1"/>
</dbReference>
<accession>A0AAV2CMS7</accession>
<dbReference type="InterPro" id="IPR002156">
    <property type="entry name" value="RNaseH_domain"/>
</dbReference>
<evidence type="ECO:0000259" key="1">
    <source>
        <dbReference type="Pfam" id="PF13456"/>
    </source>
</evidence>
<dbReference type="EMBL" id="OZ034813">
    <property type="protein sequence ID" value="CAL1357242.1"/>
    <property type="molecule type" value="Genomic_DNA"/>
</dbReference>
<sequence>MRQYHQQLHEWVSLPKDRLDLNQHPLQQSLDLGGSFSVICMWDGAVCADSHSTGGLILKDERDFVVFVLGLFFEVMDDPLVVETIALREAIQWCRDIGLAQVQFEGDIEILIDKINAKDARGSRVGAILEEILHTLDIHRGFNV</sequence>
<dbReference type="Pfam" id="PF13456">
    <property type="entry name" value="RVT_3"/>
    <property type="match status" value="1"/>
</dbReference>